<comment type="caution">
    <text evidence="3">The sequence shown here is derived from an EMBL/GenBank/DDBJ whole genome shotgun (WGS) entry which is preliminary data.</text>
</comment>
<gene>
    <name evidence="3" type="ORF">L596_000645</name>
</gene>
<keyword evidence="4" id="KW-1185">Reference proteome</keyword>
<reference evidence="3 4" key="1">
    <citation type="journal article" date="2015" name="Genome Biol.">
        <title>Comparative genomics of Steinernema reveals deeply conserved gene regulatory networks.</title>
        <authorList>
            <person name="Dillman A.R."/>
            <person name="Macchietto M."/>
            <person name="Porter C.F."/>
            <person name="Rogers A."/>
            <person name="Williams B."/>
            <person name="Antoshechkin I."/>
            <person name="Lee M.M."/>
            <person name="Goodwin Z."/>
            <person name="Lu X."/>
            <person name="Lewis E.E."/>
            <person name="Goodrich-Blair H."/>
            <person name="Stock S.P."/>
            <person name="Adams B.J."/>
            <person name="Sternberg P.W."/>
            <person name="Mortazavi A."/>
        </authorList>
    </citation>
    <scope>NUCLEOTIDE SEQUENCE [LARGE SCALE GENOMIC DNA]</scope>
    <source>
        <strain evidence="3 4">ALL</strain>
    </source>
</reference>
<feature type="chain" id="PRO_5020911547" description="Secreted protein" evidence="2">
    <location>
        <begin position="26"/>
        <end position="84"/>
    </location>
</feature>
<evidence type="ECO:0000256" key="2">
    <source>
        <dbReference type="SAM" id="SignalP"/>
    </source>
</evidence>
<dbReference type="EMBL" id="AZBU02000001">
    <property type="protein sequence ID" value="TMS32846.1"/>
    <property type="molecule type" value="Genomic_DNA"/>
</dbReference>
<accession>A0A4U8UJE4</accession>
<feature type="region of interest" description="Disordered" evidence="1">
    <location>
        <begin position="33"/>
        <end position="84"/>
    </location>
</feature>
<reference evidence="3 4" key="2">
    <citation type="journal article" date="2019" name="G3 (Bethesda)">
        <title>Hybrid Assembly of the Genome of the Entomopathogenic Nematode Steinernema carpocapsae Identifies the X-Chromosome.</title>
        <authorList>
            <person name="Serra L."/>
            <person name="Macchietto M."/>
            <person name="Macias-Munoz A."/>
            <person name="McGill C.J."/>
            <person name="Rodriguez I.M."/>
            <person name="Rodriguez B."/>
            <person name="Murad R."/>
            <person name="Mortazavi A."/>
        </authorList>
    </citation>
    <scope>NUCLEOTIDE SEQUENCE [LARGE SCALE GENOMIC DNA]</scope>
    <source>
        <strain evidence="3 4">ALL</strain>
    </source>
</reference>
<evidence type="ECO:0000313" key="3">
    <source>
        <dbReference type="EMBL" id="TMS32846.1"/>
    </source>
</evidence>
<evidence type="ECO:0000313" key="4">
    <source>
        <dbReference type="Proteomes" id="UP000298663"/>
    </source>
</evidence>
<feature type="signal peptide" evidence="2">
    <location>
        <begin position="1"/>
        <end position="25"/>
    </location>
</feature>
<dbReference type="AlphaFoldDB" id="A0A4U8UJE4"/>
<sequence length="84" mass="9055">MILNVNLVSARAVLFISIHLSPTSATLLPSTVDPSLYPHAQPLRPPQSPSAVVDGNQSSTVGRNQPRKEDLADRDERRRGGVGE</sequence>
<evidence type="ECO:0000256" key="1">
    <source>
        <dbReference type="SAM" id="MobiDB-lite"/>
    </source>
</evidence>
<proteinExistence type="predicted"/>
<protein>
    <recommendedName>
        <fullName evidence="5">Secreted protein</fullName>
    </recommendedName>
</protein>
<feature type="compositionally biased region" description="Basic and acidic residues" evidence="1">
    <location>
        <begin position="66"/>
        <end position="84"/>
    </location>
</feature>
<dbReference type="Proteomes" id="UP000298663">
    <property type="component" value="Unassembled WGS sequence"/>
</dbReference>
<evidence type="ECO:0008006" key="5">
    <source>
        <dbReference type="Google" id="ProtNLM"/>
    </source>
</evidence>
<keyword evidence="2" id="KW-0732">Signal</keyword>
<name>A0A4U8UJE4_STECR</name>
<organism evidence="3 4">
    <name type="scientific">Steinernema carpocapsae</name>
    <name type="common">Entomopathogenic nematode</name>
    <dbReference type="NCBI Taxonomy" id="34508"/>
    <lineage>
        <taxon>Eukaryota</taxon>
        <taxon>Metazoa</taxon>
        <taxon>Ecdysozoa</taxon>
        <taxon>Nematoda</taxon>
        <taxon>Chromadorea</taxon>
        <taxon>Rhabditida</taxon>
        <taxon>Tylenchina</taxon>
        <taxon>Panagrolaimomorpha</taxon>
        <taxon>Strongyloidoidea</taxon>
        <taxon>Steinernematidae</taxon>
        <taxon>Steinernema</taxon>
    </lineage>
</organism>